<evidence type="ECO:0000256" key="4">
    <source>
        <dbReference type="ARBA" id="ARBA00023136"/>
    </source>
</evidence>
<evidence type="ECO:0000313" key="7">
    <source>
        <dbReference type="EMBL" id="HDP14257.1"/>
    </source>
</evidence>
<keyword evidence="2 5" id="KW-0812">Transmembrane</keyword>
<dbReference type="PANTHER" id="PTHR43759">
    <property type="entry name" value="TREHALOSE TRANSPORT SYSTEM PERMEASE PROTEIN SUGA"/>
    <property type="match status" value="1"/>
</dbReference>
<feature type="transmembrane region" description="Helical" evidence="5">
    <location>
        <begin position="208"/>
        <end position="229"/>
    </location>
</feature>
<dbReference type="PANTHER" id="PTHR43759:SF1">
    <property type="entry name" value="GLUCOSE IMPORT SYSTEM PERMEASE PROTEIN GLCT"/>
    <property type="match status" value="1"/>
</dbReference>
<accession>A0A7C1CBT1</accession>
<dbReference type="GO" id="GO:0005886">
    <property type="term" value="C:plasma membrane"/>
    <property type="evidence" value="ECO:0007669"/>
    <property type="project" value="UniProtKB-SubCell"/>
</dbReference>
<comment type="similarity">
    <text evidence="5">Belongs to the binding-protein-dependent transport system permease family.</text>
</comment>
<keyword evidence="5" id="KW-0813">Transport</keyword>
<dbReference type="Pfam" id="PF00528">
    <property type="entry name" value="BPD_transp_1"/>
    <property type="match status" value="1"/>
</dbReference>
<dbReference type="SUPFAM" id="SSF161098">
    <property type="entry name" value="MetI-like"/>
    <property type="match status" value="1"/>
</dbReference>
<name>A0A7C1CBT1_9CREN</name>
<comment type="subcellular location">
    <subcellularLocation>
        <location evidence="5">Cell membrane</location>
        <topology evidence="5">Multi-pass membrane protein</topology>
    </subcellularLocation>
    <subcellularLocation>
        <location evidence="1">Membrane</location>
        <topology evidence="1">Multi-pass membrane protein</topology>
    </subcellularLocation>
</comment>
<gene>
    <name evidence="7" type="ORF">ENN26_00575</name>
</gene>
<sequence>MRLLKFREIVLFLAPLLFTVFVIFYGIAWNFWLSLTSFSIYHPRYDFVGINTYLQLFNDYDFRNALVRTIAWAGLLVIGGNILGLIISTALFQIQSNRLKSVLTSYFIYPMAIPLVASGVIWRWLFESVKGFNAIFASVGLPKIDWLTGENAFWSLVGVSMWVYSGFVALLYLATFYHVPLSAIEAARVDGADTLTIMVKIVIPYSKLGFILGGVFSALFALQMFDLPYSVLYINPFTSTLVMYLYNKFVYMAFNISSAACIFLIALSASIAIPYSTYGLRKWILGVIR</sequence>
<feature type="transmembrane region" description="Helical" evidence="5">
    <location>
        <begin position="70"/>
        <end position="94"/>
    </location>
</feature>
<keyword evidence="4 5" id="KW-0472">Membrane</keyword>
<evidence type="ECO:0000256" key="2">
    <source>
        <dbReference type="ARBA" id="ARBA00022692"/>
    </source>
</evidence>
<dbReference type="EMBL" id="DSAY01000008">
    <property type="protein sequence ID" value="HDP14257.1"/>
    <property type="molecule type" value="Genomic_DNA"/>
</dbReference>
<feature type="transmembrane region" description="Helical" evidence="5">
    <location>
        <begin position="9"/>
        <end position="32"/>
    </location>
</feature>
<evidence type="ECO:0000259" key="6">
    <source>
        <dbReference type="PROSITE" id="PS50928"/>
    </source>
</evidence>
<dbReference type="AlphaFoldDB" id="A0A7C1CBT1"/>
<evidence type="ECO:0000256" key="1">
    <source>
        <dbReference type="ARBA" id="ARBA00004141"/>
    </source>
</evidence>
<dbReference type="Gene3D" id="1.10.3720.10">
    <property type="entry name" value="MetI-like"/>
    <property type="match status" value="1"/>
</dbReference>
<reference evidence="7" key="1">
    <citation type="journal article" date="2020" name="mSystems">
        <title>Genome- and Community-Level Interaction Insights into Carbon Utilization and Element Cycling Functions of Hydrothermarchaeota in Hydrothermal Sediment.</title>
        <authorList>
            <person name="Zhou Z."/>
            <person name="Liu Y."/>
            <person name="Xu W."/>
            <person name="Pan J."/>
            <person name="Luo Z.H."/>
            <person name="Li M."/>
        </authorList>
    </citation>
    <scope>NUCLEOTIDE SEQUENCE [LARGE SCALE GENOMIC DNA]</scope>
    <source>
        <strain evidence="7">SpSt-116</strain>
    </source>
</reference>
<protein>
    <submittedName>
        <fullName evidence="7">Sugar ABC transporter permease</fullName>
    </submittedName>
</protein>
<dbReference type="InterPro" id="IPR052730">
    <property type="entry name" value="Sugar_ABC_transporter"/>
</dbReference>
<comment type="caution">
    <text evidence="7">The sequence shown here is derived from an EMBL/GenBank/DDBJ whole genome shotgun (WGS) entry which is preliminary data.</text>
</comment>
<feature type="transmembrane region" description="Helical" evidence="5">
    <location>
        <begin position="152"/>
        <end position="174"/>
    </location>
</feature>
<evidence type="ECO:0000256" key="5">
    <source>
        <dbReference type="RuleBase" id="RU363032"/>
    </source>
</evidence>
<proteinExistence type="inferred from homology"/>
<dbReference type="GO" id="GO:0055085">
    <property type="term" value="P:transmembrane transport"/>
    <property type="evidence" value="ECO:0007669"/>
    <property type="project" value="InterPro"/>
</dbReference>
<feature type="transmembrane region" description="Helical" evidence="5">
    <location>
        <begin position="106"/>
        <end position="125"/>
    </location>
</feature>
<dbReference type="CDD" id="cd06261">
    <property type="entry name" value="TM_PBP2"/>
    <property type="match status" value="1"/>
</dbReference>
<dbReference type="PROSITE" id="PS50928">
    <property type="entry name" value="ABC_TM1"/>
    <property type="match status" value="1"/>
</dbReference>
<dbReference type="InterPro" id="IPR035906">
    <property type="entry name" value="MetI-like_sf"/>
</dbReference>
<evidence type="ECO:0000256" key="3">
    <source>
        <dbReference type="ARBA" id="ARBA00022989"/>
    </source>
</evidence>
<organism evidence="7">
    <name type="scientific">Thermofilum adornatum</name>
    <dbReference type="NCBI Taxonomy" id="1365176"/>
    <lineage>
        <taxon>Archaea</taxon>
        <taxon>Thermoproteota</taxon>
        <taxon>Thermoprotei</taxon>
        <taxon>Thermofilales</taxon>
        <taxon>Thermofilaceae</taxon>
        <taxon>Thermofilum</taxon>
    </lineage>
</organism>
<feature type="transmembrane region" description="Helical" evidence="5">
    <location>
        <begin position="249"/>
        <end position="273"/>
    </location>
</feature>
<feature type="domain" description="ABC transmembrane type-1" evidence="6">
    <location>
        <begin position="66"/>
        <end position="275"/>
    </location>
</feature>
<dbReference type="InterPro" id="IPR000515">
    <property type="entry name" value="MetI-like"/>
</dbReference>
<keyword evidence="3 5" id="KW-1133">Transmembrane helix</keyword>